<gene>
    <name evidence="9" type="ORF">UFOPK3164_01576</name>
    <name evidence="10" type="ORF">UFOPK3427_01258</name>
    <name evidence="11" type="ORF">UFOPK4112_00546</name>
</gene>
<organism evidence="9">
    <name type="scientific">freshwater metagenome</name>
    <dbReference type="NCBI Taxonomy" id="449393"/>
    <lineage>
        <taxon>unclassified sequences</taxon>
        <taxon>metagenomes</taxon>
        <taxon>ecological metagenomes</taxon>
    </lineage>
</organism>
<dbReference type="GO" id="GO:0019646">
    <property type="term" value="P:aerobic electron transport chain"/>
    <property type="evidence" value="ECO:0007669"/>
    <property type="project" value="InterPro"/>
</dbReference>
<feature type="transmembrane region" description="Helical" evidence="7">
    <location>
        <begin position="156"/>
        <end position="175"/>
    </location>
</feature>
<dbReference type="PROSITE" id="PS50253">
    <property type="entry name" value="COX3"/>
    <property type="match status" value="1"/>
</dbReference>
<dbReference type="CDD" id="cd00386">
    <property type="entry name" value="Heme_Cu_Oxidase_III_like"/>
    <property type="match status" value="1"/>
</dbReference>
<evidence type="ECO:0000256" key="1">
    <source>
        <dbReference type="ARBA" id="ARBA00004651"/>
    </source>
</evidence>
<dbReference type="PANTHER" id="PTHR11403:SF2">
    <property type="entry name" value="CYTOCHROME BO(3) UBIQUINOL OXIDASE SUBUNIT 3"/>
    <property type="match status" value="1"/>
</dbReference>
<keyword evidence="4 7" id="KW-0812">Transmembrane</keyword>
<evidence type="ECO:0000256" key="7">
    <source>
        <dbReference type="SAM" id="Phobius"/>
    </source>
</evidence>
<feature type="transmembrane region" description="Helical" evidence="7">
    <location>
        <begin position="46"/>
        <end position="65"/>
    </location>
</feature>
<feature type="transmembrane region" description="Helical" evidence="7">
    <location>
        <begin position="110"/>
        <end position="136"/>
    </location>
</feature>
<name>A0A6J7ANQ4_9ZZZZ</name>
<protein>
    <submittedName>
        <fullName evidence="9">Unannotated protein</fullName>
    </submittedName>
</protein>
<accession>A0A6J7ANQ4</accession>
<dbReference type="Pfam" id="PF00510">
    <property type="entry name" value="COX3"/>
    <property type="match status" value="1"/>
</dbReference>
<evidence type="ECO:0000259" key="8">
    <source>
        <dbReference type="PROSITE" id="PS50253"/>
    </source>
</evidence>
<dbReference type="SUPFAM" id="SSF81452">
    <property type="entry name" value="Cytochrome c oxidase subunit III-like"/>
    <property type="match status" value="1"/>
</dbReference>
<dbReference type="GO" id="GO:0005886">
    <property type="term" value="C:plasma membrane"/>
    <property type="evidence" value="ECO:0007669"/>
    <property type="project" value="UniProtKB-SubCell"/>
</dbReference>
<dbReference type="InterPro" id="IPR035973">
    <property type="entry name" value="Cyt_c_oxidase_su3-like_sf"/>
</dbReference>
<dbReference type="InterPro" id="IPR013833">
    <property type="entry name" value="Cyt_c_oxidase_su3_a-hlx"/>
</dbReference>
<dbReference type="EMBL" id="CAFABE010000108">
    <property type="protein sequence ID" value="CAB4834088.1"/>
    <property type="molecule type" value="Genomic_DNA"/>
</dbReference>
<dbReference type="EMBL" id="CAFBPM010000004">
    <property type="protein sequence ID" value="CAB5015176.1"/>
    <property type="molecule type" value="Genomic_DNA"/>
</dbReference>
<evidence type="ECO:0000256" key="6">
    <source>
        <dbReference type="ARBA" id="ARBA00023136"/>
    </source>
</evidence>
<feature type="transmembrane region" description="Helical" evidence="7">
    <location>
        <begin position="6"/>
        <end position="25"/>
    </location>
</feature>
<comment type="subcellular location">
    <subcellularLocation>
        <location evidence="1">Cell membrane</location>
        <topology evidence="1">Multi-pass membrane protein</topology>
    </subcellularLocation>
</comment>
<evidence type="ECO:0000313" key="9">
    <source>
        <dbReference type="EMBL" id="CAB4834088.1"/>
    </source>
</evidence>
<evidence type="ECO:0000256" key="3">
    <source>
        <dbReference type="ARBA" id="ARBA00022475"/>
    </source>
</evidence>
<keyword evidence="6 7" id="KW-0472">Membrane</keyword>
<proteinExistence type="inferred from homology"/>
<dbReference type="Gene3D" id="1.20.120.80">
    <property type="entry name" value="Cytochrome c oxidase, subunit III, four-helix bundle"/>
    <property type="match status" value="1"/>
</dbReference>
<keyword evidence="5 7" id="KW-1133">Transmembrane helix</keyword>
<dbReference type="InterPro" id="IPR024791">
    <property type="entry name" value="Cyt_c/ubiquinol_Oxase_su3"/>
</dbReference>
<feature type="domain" description="Heme-copper oxidase subunit III family profile" evidence="8">
    <location>
        <begin position="1"/>
        <end position="176"/>
    </location>
</feature>
<evidence type="ECO:0000313" key="11">
    <source>
        <dbReference type="EMBL" id="CAB5015176.1"/>
    </source>
</evidence>
<evidence type="ECO:0000256" key="2">
    <source>
        <dbReference type="ARBA" id="ARBA00010581"/>
    </source>
</evidence>
<dbReference type="EMBL" id="CAFBLT010000001">
    <property type="protein sequence ID" value="CAB4878042.1"/>
    <property type="molecule type" value="Genomic_DNA"/>
</dbReference>
<reference evidence="9" key="1">
    <citation type="submission" date="2020-05" db="EMBL/GenBank/DDBJ databases">
        <authorList>
            <person name="Chiriac C."/>
            <person name="Salcher M."/>
            <person name="Ghai R."/>
            <person name="Kavagutti S V."/>
        </authorList>
    </citation>
    <scope>NUCLEOTIDE SEQUENCE</scope>
</reference>
<sequence length="176" mass="19555">MLAVGIIIWLGSELMFFAGLFAALFTLRAHLSSWPPAGTELDTLQAGIFTVLLVASSGTMWMAVWHEEHLERAKARLWIGLSILLGTLFIGNQIYEWINQTTRWSTNSYGSIFYIATGLHGLHVFIGLLAMVLLLGRMRGAAGDPGELGAFQGVSYYWHFVDVVWVGLYACLFLLK</sequence>
<evidence type="ECO:0000256" key="5">
    <source>
        <dbReference type="ARBA" id="ARBA00022989"/>
    </source>
</evidence>
<keyword evidence="3" id="KW-1003">Cell membrane</keyword>
<dbReference type="PANTHER" id="PTHR11403">
    <property type="entry name" value="CYTOCHROME C OXIDASE SUBUNIT III"/>
    <property type="match status" value="1"/>
</dbReference>
<dbReference type="GO" id="GO:0004129">
    <property type="term" value="F:cytochrome-c oxidase activity"/>
    <property type="evidence" value="ECO:0007669"/>
    <property type="project" value="InterPro"/>
</dbReference>
<comment type="similarity">
    <text evidence="2">Belongs to the cytochrome c oxidase subunit 3 family.</text>
</comment>
<evidence type="ECO:0000313" key="10">
    <source>
        <dbReference type="EMBL" id="CAB4878042.1"/>
    </source>
</evidence>
<dbReference type="AlphaFoldDB" id="A0A6J7ANQ4"/>
<dbReference type="FunFam" id="1.20.120.80:FF:000001">
    <property type="entry name" value="Cytochrome (Ubi)quinol oxidase subunit III"/>
    <property type="match status" value="1"/>
</dbReference>
<feature type="transmembrane region" description="Helical" evidence="7">
    <location>
        <begin position="77"/>
        <end position="98"/>
    </location>
</feature>
<dbReference type="InterPro" id="IPR000298">
    <property type="entry name" value="Cyt_c_oxidase-like_su3"/>
</dbReference>
<evidence type="ECO:0000256" key="4">
    <source>
        <dbReference type="ARBA" id="ARBA00022692"/>
    </source>
</evidence>